<dbReference type="AlphaFoldDB" id="A0A5A7UVC1"/>
<evidence type="ECO:0000313" key="4">
    <source>
        <dbReference type="Proteomes" id="UP000321947"/>
    </source>
</evidence>
<evidence type="ECO:0000313" key="2">
    <source>
        <dbReference type="EMBL" id="TYK30187.1"/>
    </source>
</evidence>
<sequence length="87" mass="10045">MMAEISIKDAMVELVVKGRLWCNKTQAQQESASVASLLVQQLHDMITITIRAQYRGPPQTSFMYSKLYIKRINNLRMPLGYQPPKFQ</sequence>
<name>A0A5A7UVC1_CUCMM</name>
<evidence type="ECO:0000313" key="1">
    <source>
        <dbReference type="EMBL" id="KAA0057495.1"/>
    </source>
</evidence>
<dbReference type="Proteomes" id="UP000321393">
    <property type="component" value="Unassembled WGS sequence"/>
</dbReference>
<comment type="caution">
    <text evidence="1">The sequence shown here is derived from an EMBL/GenBank/DDBJ whole genome shotgun (WGS) entry which is preliminary data.</text>
</comment>
<reference evidence="3 4" key="1">
    <citation type="submission" date="2019-08" db="EMBL/GenBank/DDBJ databases">
        <title>Draft genome sequences of two oriental melons (Cucumis melo L. var makuwa).</title>
        <authorList>
            <person name="Kwon S.-Y."/>
        </authorList>
    </citation>
    <scope>NUCLEOTIDE SEQUENCE [LARGE SCALE GENOMIC DNA]</scope>
    <source>
        <strain evidence="4">cv. Chang Bougi</strain>
        <strain evidence="3">cv. SW 3</strain>
        <tissue evidence="1">Leaf</tissue>
    </source>
</reference>
<organism evidence="1 3">
    <name type="scientific">Cucumis melo var. makuwa</name>
    <name type="common">Oriental melon</name>
    <dbReference type="NCBI Taxonomy" id="1194695"/>
    <lineage>
        <taxon>Eukaryota</taxon>
        <taxon>Viridiplantae</taxon>
        <taxon>Streptophyta</taxon>
        <taxon>Embryophyta</taxon>
        <taxon>Tracheophyta</taxon>
        <taxon>Spermatophyta</taxon>
        <taxon>Magnoliopsida</taxon>
        <taxon>eudicotyledons</taxon>
        <taxon>Gunneridae</taxon>
        <taxon>Pentapetalae</taxon>
        <taxon>rosids</taxon>
        <taxon>fabids</taxon>
        <taxon>Cucurbitales</taxon>
        <taxon>Cucurbitaceae</taxon>
        <taxon>Benincaseae</taxon>
        <taxon>Cucumis</taxon>
    </lineage>
</organism>
<dbReference type="OrthoDB" id="1683696at2759"/>
<dbReference type="Proteomes" id="UP000321947">
    <property type="component" value="Unassembled WGS sequence"/>
</dbReference>
<proteinExistence type="predicted"/>
<accession>A0A5A7UVC1</accession>
<gene>
    <name evidence="2" type="ORF">E5676_scaffold216G001810</name>
    <name evidence="1" type="ORF">E6C27_scaffold280G003820</name>
</gene>
<protein>
    <submittedName>
        <fullName evidence="1">Ty3-gypsy retrotransposon protein</fullName>
    </submittedName>
</protein>
<dbReference type="EMBL" id="SSTE01007195">
    <property type="protein sequence ID" value="KAA0057495.1"/>
    <property type="molecule type" value="Genomic_DNA"/>
</dbReference>
<evidence type="ECO:0000313" key="3">
    <source>
        <dbReference type="Proteomes" id="UP000321393"/>
    </source>
</evidence>
<dbReference type="EMBL" id="SSTD01000775">
    <property type="protein sequence ID" value="TYK30187.1"/>
    <property type="molecule type" value="Genomic_DNA"/>
</dbReference>